<dbReference type="PROSITE" id="PS00856">
    <property type="entry name" value="GUANYLATE_KINASE_1"/>
    <property type="match status" value="1"/>
</dbReference>
<dbReference type="PROSITE" id="PS50052">
    <property type="entry name" value="GUANYLATE_KINASE_2"/>
    <property type="match status" value="1"/>
</dbReference>
<evidence type="ECO:0000256" key="2">
    <source>
        <dbReference type="ARBA" id="ARBA00005790"/>
    </source>
</evidence>
<gene>
    <name evidence="7" type="ORF">SAMN04489868_10820</name>
</gene>
<evidence type="ECO:0000313" key="8">
    <source>
        <dbReference type="Proteomes" id="UP000198668"/>
    </source>
</evidence>
<dbReference type="InterPro" id="IPR027417">
    <property type="entry name" value="P-loop_NTPase"/>
</dbReference>
<evidence type="ECO:0000256" key="4">
    <source>
        <dbReference type="ARBA" id="ARBA00022777"/>
    </source>
</evidence>
<proteinExistence type="inferred from homology"/>
<evidence type="ECO:0000256" key="5">
    <source>
        <dbReference type="ARBA" id="ARBA00048594"/>
    </source>
</evidence>
<dbReference type="Pfam" id="PF00625">
    <property type="entry name" value="Guanylate_kin"/>
    <property type="match status" value="1"/>
</dbReference>
<evidence type="ECO:0000259" key="6">
    <source>
        <dbReference type="PROSITE" id="PS50052"/>
    </source>
</evidence>
<comment type="catalytic activity">
    <reaction evidence="5">
        <text>GMP + ATP = GDP + ADP</text>
        <dbReference type="Rhea" id="RHEA:20780"/>
        <dbReference type="ChEBI" id="CHEBI:30616"/>
        <dbReference type="ChEBI" id="CHEBI:58115"/>
        <dbReference type="ChEBI" id="CHEBI:58189"/>
        <dbReference type="ChEBI" id="CHEBI:456216"/>
        <dbReference type="EC" id="2.7.4.8"/>
    </reaction>
</comment>
<sequence length="179" mass="20223">MAKQKRILVIVGPSGSGKSTVSRMLAERGIPRLITSTTRPPRDGERDGVDYYFKTVDQMKEEPFIEQTFYAKNVYGLTVKEVEEKLAKYDTVQVTLDKNGVSALREQFPQETKVIFFQITEQEMIERMKKRGDNLEAIQSRIAFGQSTKELEPVKGADLVVSKGSPEDITSQILGIFNK</sequence>
<dbReference type="PANTHER" id="PTHR23117:SF13">
    <property type="entry name" value="GUANYLATE KINASE"/>
    <property type="match status" value="1"/>
</dbReference>
<dbReference type="AlphaFoldDB" id="A0A1I3BPP8"/>
<reference evidence="7 8" key="1">
    <citation type="submission" date="2016-10" db="EMBL/GenBank/DDBJ databases">
        <authorList>
            <person name="de Groot N.N."/>
        </authorList>
    </citation>
    <scope>NUCLEOTIDE SEQUENCE [LARGE SCALE GENOMIC DNA]</scope>
    <source>
        <strain evidence="7 8">DSM 27630</strain>
    </source>
</reference>
<organism evidence="7 8">
    <name type="scientific">Pisciglobus halotolerans</name>
    <dbReference type="NCBI Taxonomy" id="745365"/>
    <lineage>
        <taxon>Bacteria</taxon>
        <taxon>Bacillati</taxon>
        <taxon>Bacillota</taxon>
        <taxon>Bacilli</taxon>
        <taxon>Lactobacillales</taxon>
        <taxon>Carnobacteriaceae</taxon>
    </lineage>
</organism>
<evidence type="ECO:0000256" key="1">
    <source>
        <dbReference type="ARBA" id="ARBA00003531"/>
    </source>
</evidence>
<protein>
    <submittedName>
        <fullName evidence="7">Guanylate kinase</fullName>
    </submittedName>
</protein>
<dbReference type="RefSeq" id="WP_177186174.1">
    <property type="nucleotide sequence ID" value="NZ_FOQE01000008.1"/>
</dbReference>
<comment type="function">
    <text evidence="1">Essential for recycling GMP and indirectly, cGMP.</text>
</comment>
<dbReference type="GO" id="GO:0005829">
    <property type="term" value="C:cytosol"/>
    <property type="evidence" value="ECO:0007669"/>
    <property type="project" value="TreeGrafter"/>
</dbReference>
<evidence type="ECO:0000313" key="7">
    <source>
        <dbReference type="EMBL" id="SFH63899.1"/>
    </source>
</evidence>
<dbReference type="PANTHER" id="PTHR23117">
    <property type="entry name" value="GUANYLATE KINASE-RELATED"/>
    <property type="match status" value="1"/>
</dbReference>
<dbReference type="SMART" id="SM00072">
    <property type="entry name" value="GuKc"/>
    <property type="match status" value="1"/>
</dbReference>
<dbReference type="InterPro" id="IPR020590">
    <property type="entry name" value="Guanylate_kinase_CS"/>
</dbReference>
<keyword evidence="8" id="KW-1185">Reference proteome</keyword>
<evidence type="ECO:0000256" key="3">
    <source>
        <dbReference type="ARBA" id="ARBA00022679"/>
    </source>
</evidence>
<feature type="domain" description="Guanylate kinase-like" evidence="6">
    <location>
        <begin position="5"/>
        <end position="178"/>
    </location>
</feature>
<dbReference type="EMBL" id="FOQE01000008">
    <property type="protein sequence ID" value="SFH63899.1"/>
    <property type="molecule type" value="Genomic_DNA"/>
</dbReference>
<dbReference type="Proteomes" id="UP000198668">
    <property type="component" value="Unassembled WGS sequence"/>
</dbReference>
<dbReference type="SUPFAM" id="SSF52540">
    <property type="entry name" value="P-loop containing nucleoside triphosphate hydrolases"/>
    <property type="match status" value="1"/>
</dbReference>
<keyword evidence="3" id="KW-0808">Transferase</keyword>
<dbReference type="Gene3D" id="3.40.50.300">
    <property type="entry name" value="P-loop containing nucleotide triphosphate hydrolases"/>
    <property type="match status" value="1"/>
</dbReference>
<accession>A0A1I3BPP8</accession>
<dbReference type="InterPro" id="IPR008145">
    <property type="entry name" value="GK/Ca_channel_bsu"/>
</dbReference>
<name>A0A1I3BPP8_9LACT</name>
<dbReference type="GO" id="GO:0004385">
    <property type="term" value="F:GMP kinase activity"/>
    <property type="evidence" value="ECO:0007669"/>
    <property type="project" value="UniProtKB-EC"/>
</dbReference>
<dbReference type="InterPro" id="IPR008144">
    <property type="entry name" value="Guanylate_kin-like_dom"/>
</dbReference>
<comment type="similarity">
    <text evidence="2">Belongs to the guanylate kinase family.</text>
</comment>
<keyword evidence="4 7" id="KW-0418">Kinase</keyword>